<keyword evidence="10" id="KW-1185">Reference proteome</keyword>
<dbReference type="InterPro" id="IPR010065">
    <property type="entry name" value="AA_ABC_transptr_permease_3TM"/>
</dbReference>
<evidence type="ECO:0000313" key="9">
    <source>
        <dbReference type="EMBL" id="NYD57712.1"/>
    </source>
</evidence>
<organism evidence="9 10">
    <name type="scientific">Nocardioides marinisabuli</name>
    <dbReference type="NCBI Taxonomy" id="419476"/>
    <lineage>
        <taxon>Bacteria</taxon>
        <taxon>Bacillati</taxon>
        <taxon>Actinomycetota</taxon>
        <taxon>Actinomycetes</taxon>
        <taxon>Propionibacteriales</taxon>
        <taxon>Nocardioidaceae</taxon>
        <taxon>Nocardioides</taxon>
    </lineage>
</organism>
<dbReference type="NCBIfam" id="TIGR01726">
    <property type="entry name" value="HEQRo_perm_3TM"/>
    <property type="match status" value="1"/>
</dbReference>
<dbReference type="GO" id="GO:0043190">
    <property type="term" value="C:ATP-binding cassette (ABC) transporter complex"/>
    <property type="evidence" value="ECO:0007669"/>
    <property type="project" value="InterPro"/>
</dbReference>
<keyword evidence="4 7" id="KW-0812">Transmembrane</keyword>
<keyword evidence="2 7" id="KW-0813">Transport</keyword>
<dbReference type="InterPro" id="IPR035906">
    <property type="entry name" value="MetI-like_sf"/>
</dbReference>
<evidence type="ECO:0000256" key="2">
    <source>
        <dbReference type="ARBA" id="ARBA00022448"/>
    </source>
</evidence>
<evidence type="ECO:0000256" key="3">
    <source>
        <dbReference type="ARBA" id="ARBA00022475"/>
    </source>
</evidence>
<evidence type="ECO:0000259" key="8">
    <source>
        <dbReference type="PROSITE" id="PS50928"/>
    </source>
</evidence>
<dbReference type="Proteomes" id="UP000516957">
    <property type="component" value="Unassembled WGS sequence"/>
</dbReference>
<sequence length="298" mass="31726">MSQTSVLYDAPGPRAVRRARIGTAVAVLVFLGLAVLVVLRLADRGQFDSELWSPWFNPSDDRFSQVWELVGRGLSATLVAAVLAIAFSLVVGVLLGVARMMLGRVLRVPVVAWIELFRGLPVVVTIVFVWRAMVELGIDVSSLPGESALWYLVIGLTLYNSVIIAEILRAGVGSLPSGQREAALAVGLTNGQAMRTVLLPQAFRVMLPALISQLVVVLKDTSLAAVVGLGYLELLRRGNLIAQTLDNPIQSLLIIATIFIVINYGLGKLAEYVERRMGRASGSSAGDGAEAVPAGQGA</sequence>
<dbReference type="AlphaFoldDB" id="A0A7Y9JQ64"/>
<comment type="caution">
    <text evidence="9">The sequence shown here is derived from an EMBL/GenBank/DDBJ whole genome shotgun (WGS) entry which is preliminary data.</text>
</comment>
<feature type="transmembrane region" description="Helical" evidence="7">
    <location>
        <begin position="110"/>
        <end position="133"/>
    </location>
</feature>
<proteinExistence type="inferred from homology"/>
<dbReference type="RefSeq" id="WP_179615436.1">
    <property type="nucleotide sequence ID" value="NZ_CP059163.1"/>
</dbReference>
<dbReference type="Pfam" id="PF00528">
    <property type="entry name" value="BPD_transp_1"/>
    <property type="match status" value="1"/>
</dbReference>
<keyword evidence="5 7" id="KW-1133">Transmembrane helix</keyword>
<dbReference type="EMBL" id="JACCBE010000001">
    <property type="protein sequence ID" value="NYD57712.1"/>
    <property type="molecule type" value="Genomic_DNA"/>
</dbReference>
<accession>A0A7Y9JQ64</accession>
<feature type="transmembrane region" description="Helical" evidence="7">
    <location>
        <begin position="21"/>
        <end position="42"/>
    </location>
</feature>
<feature type="transmembrane region" description="Helical" evidence="7">
    <location>
        <begin position="249"/>
        <end position="267"/>
    </location>
</feature>
<feature type="transmembrane region" description="Helical" evidence="7">
    <location>
        <begin position="205"/>
        <end position="229"/>
    </location>
</feature>
<keyword evidence="6 7" id="KW-0472">Membrane</keyword>
<evidence type="ECO:0000256" key="5">
    <source>
        <dbReference type="ARBA" id="ARBA00022989"/>
    </source>
</evidence>
<feature type="transmembrane region" description="Helical" evidence="7">
    <location>
        <begin position="74"/>
        <end position="98"/>
    </location>
</feature>
<comment type="subcellular location">
    <subcellularLocation>
        <location evidence="1 7">Cell membrane</location>
        <topology evidence="1 7">Multi-pass membrane protein</topology>
    </subcellularLocation>
</comment>
<reference evidence="9 10" key="1">
    <citation type="submission" date="2020-07" db="EMBL/GenBank/DDBJ databases">
        <title>Sequencing the genomes of 1000 actinobacteria strains.</title>
        <authorList>
            <person name="Klenk H.-P."/>
        </authorList>
    </citation>
    <scope>NUCLEOTIDE SEQUENCE [LARGE SCALE GENOMIC DNA]</scope>
    <source>
        <strain evidence="9 10">DSM 18965</strain>
    </source>
</reference>
<dbReference type="GO" id="GO:0022857">
    <property type="term" value="F:transmembrane transporter activity"/>
    <property type="evidence" value="ECO:0007669"/>
    <property type="project" value="InterPro"/>
</dbReference>
<dbReference type="Gene3D" id="1.10.3720.10">
    <property type="entry name" value="MetI-like"/>
    <property type="match status" value="1"/>
</dbReference>
<protein>
    <submittedName>
        <fullName evidence="9">Glutamate transport system permease protein</fullName>
    </submittedName>
</protein>
<evidence type="ECO:0000256" key="1">
    <source>
        <dbReference type="ARBA" id="ARBA00004651"/>
    </source>
</evidence>
<feature type="domain" description="ABC transmembrane type-1" evidence="8">
    <location>
        <begin position="74"/>
        <end position="270"/>
    </location>
</feature>
<dbReference type="InterPro" id="IPR043429">
    <property type="entry name" value="ArtM/GltK/GlnP/TcyL/YhdX-like"/>
</dbReference>
<evidence type="ECO:0000256" key="7">
    <source>
        <dbReference type="RuleBase" id="RU363032"/>
    </source>
</evidence>
<evidence type="ECO:0000313" key="10">
    <source>
        <dbReference type="Proteomes" id="UP000516957"/>
    </source>
</evidence>
<evidence type="ECO:0000256" key="6">
    <source>
        <dbReference type="ARBA" id="ARBA00023136"/>
    </source>
</evidence>
<dbReference type="PANTHER" id="PTHR30614:SF21">
    <property type="entry name" value="AMINO ACID ABC TRANSPORTER PERMEASE"/>
    <property type="match status" value="1"/>
</dbReference>
<dbReference type="PROSITE" id="PS50928">
    <property type="entry name" value="ABC_TM1"/>
    <property type="match status" value="1"/>
</dbReference>
<dbReference type="PANTHER" id="PTHR30614">
    <property type="entry name" value="MEMBRANE COMPONENT OF AMINO ACID ABC TRANSPORTER"/>
    <property type="match status" value="1"/>
</dbReference>
<feature type="transmembrane region" description="Helical" evidence="7">
    <location>
        <begin position="148"/>
        <end position="168"/>
    </location>
</feature>
<dbReference type="InterPro" id="IPR000515">
    <property type="entry name" value="MetI-like"/>
</dbReference>
<name>A0A7Y9JQ64_9ACTN</name>
<dbReference type="CDD" id="cd06261">
    <property type="entry name" value="TM_PBP2"/>
    <property type="match status" value="1"/>
</dbReference>
<dbReference type="GO" id="GO:0006865">
    <property type="term" value="P:amino acid transport"/>
    <property type="evidence" value="ECO:0007669"/>
    <property type="project" value="TreeGrafter"/>
</dbReference>
<keyword evidence="3" id="KW-1003">Cell membrane</keyword>
<evidence type="ECO:0000256" key="4">
    <source>
        <dbReference type="ARBA" id="ARBA00022692"/>
    </source>
</evidence>
<dbReference type="SUPFAM" id="SSF161098">
    <property type="entry name" value="MetI-like"/>
    <property type="match status" value="1"/>
</dbReference>
<gene>
    <name evidence="9" type="ORF">BKA08_001950</name>
</gene>
<comment type="similarity">
    <text evidence="7">Belongs to the binding-protein-dependent transport system permease family.</text>
</comment>